<dbReference type="Proteomes" id="UP000887575">
    <property type="component" value="Unassembled WGS sequence"/>
</dbReference>
<evidence type="ECO:0000313" key="3">
    <source>
        <dbReference type="WBParaSite" id="MBELARI_LOCUS18867"/>
    </source>
</evidence>
<dbReference type="PANTHER" id="PTHR34851">
    <property type="entry name" value="PROTEIN CBG05235-RELATED"/>
    <property type="match status" value="1"/>
</dbReference>
<dbReference type="AlphaFoldDB" id="A0AAF3EXI1"/>
<evidence type="ECO:0000256" key="1">
    <source>
        <dbReference type="SAM" id="Phobius"/>
    </source>
</evidence>
<protein>
    <submittedName>
        <fullName evidence="3">Uncharacterized protein</fullName>
    </submittedName>
</protein>
<name>A0AAF3EXI1_9BILA</name>
<keyword evidence="1" id="KW-0472">Membrane</keyword>
<keyword evidence="1" id="KW-0812">Transmembrane</keyword>
<proteinExistence type="predicted"/>
<reference evidence="3" key="1">
    <citation type="submission" date="2024-02" db="UniProtKB">
        <authorList>
            <consortium name="WormBaseParasite"/>
        </authorList>
    </citation>
    <scope>IDENTIFICATION</scope>
</reference>
<sequence length="218" mass="25927">MCRLWRLEQKGVGFDCEAKKYYSCCGFMHYKRATFFIFLLNILWLICMIISIALGFRPETFILVMIALQALCLIFLWMGLRAHDGGGLLVFMGFQLYFAFYWFFQAIRFFVIVISLDEFTIFDHKFNIGYRDWIWDKLNDLGENEKNEVKVSIFAAIFSVLSQAFATIYCISAYVVYRCHLYFADLHAAKEYQKRREIFKDLRQDTIGTQDWIRIIVK</sequence>
<feature type="transmembrane region" description="Helical" evidence="1">
    <location>
        <begin position="153"/>
        <end position="177"/>
    </location>
</feature>
<accession>A0AAF3EXI1</accession>
<keyword evidence="1" id="KW-1133">Transmembrane helix</keyword>
<dbReference type="WBParaSite" id="MBELARI_LOCUS18867">
    <property type="protein sequence ID" value="MBELARI_LOCUS18867"/>
    <property type="gene ID" value="MBELARI_LOCUS18867"/>
</dbReference>
<keyword evidence="2" id="KW-1185">Reference proteome</keyword>
<feature type="transmembrane region" description="Helical" evidence="1">
    <location>
        <begin position="87"/>
        <end position="116"/>
    </location>
</feature>
<organism evidence="2 3">
    <name type="scientific">Mesorhabditis belari</name>
    <dbReference type="NCBI Taxonomy" id="2138241"/>
    <lineage>
        <taxon>Eukaryota</taxon>
        <taxon>Metazoa</taxon>
        <taxon>Ecdysozoa</taxon>
        <taxon>Nematoda</taxon>
        <taxon>Chromadorea</taxon>
        <taxon>Rhabditida</taxon>
        <taxon>Rhabditina</taxon>
        <taxon>Rhabditomorpha</taxon>
        <taxon>Rhabditoidea</taxon>
        <taxon>Rhabditidae</taxon>
        <taxon>Mesorhabditinae</taxon>
        <taxon>Mesorhabditis</taxon>
    </lineage>
</organism>
<feature type="transmembrane region" description="Helical" evidence="1">
    <location>
        <begin position="35"/>
        <end position="54"/>
    </location>
</feature>
<feature type="transmembrane region" description="Helical" evidence="1">
    <location>
        <begin position="60"/>
        <end position="80"/>
    </location>
</feature>
<evidence type="ECO:0000313" key="2">
    <source>
        <dbReference type="Proteomes" id="UP000887575"/>
    </source>
</evidence>